<organism evidence="2 3">
    <name type="scientific">Xenorhabdus bovienii str. kraussei Becker Underwood</name>
    <dbReference type="NCBI Taxonomy" id="1398204"/>
    <lineage>
        <taxon>Bacteria</taxon>
        <taxon>Pseudomonadati</taxon>
        <taxon>Pseudomonadota</taxon>
        <taxon>Gammaproteobacteria</taxon>
        <taxon>Enterobacterales</taxon>
        <taxon>Morganellaceae</taxon>
        <taxon>Xenorhabdus</taxon>
    </lineage>
</organism>
<reference evidence="2" key="1">
    <citation type="submission" date="2013-07" db="EMBL/GenBank/DDBJ databases">
        <title>Sub-species coevolution in mutualistic symbiosis.</title>
        <authorList>
            <person name="Murfin K."/>
            <person name="Klassen J."/>
            <person name="Lee M."/>
            <person name="Forst S."/>
            <person name="Stock P."/>
            <person name="Goodrich-Blair H."/>
        </authorList>
    </citation>
    <scope>NUCLEOTIDE SEQUENCE [LARGE SCALE GENOMIC DNA]</scope>
    <source>
        <strain evidence="2">Kraussei Becker Underwood</strain>
    </source>
</reference>
<accession>A0A077PY36</accession>
<dbReference type="AlphaFoldDB" id="A0A077PY36"/>
<evidence type="ECO:0000313" key="3">
    <source>
        <dbReference type="Proteomes" id="UP000028493"/>
    </source>
</evidence>
<evidence type="ECO:0000313" key="2">
    <source>
        <dbReference type="EMBL" id="CDH24754.1"/>
    </source>
</evidence>
<proteinExistence type="predicted"/>
<dbReference type="Pfam" id="PF21882">
    <property type="entry name" value="Gp53-like_C"/>
    <property type="match status" value="1"/>
</dbReference>
<feature type="domain" description="Putative tail fiber protein gp53-like C-terminal" evidence="1">
    <location>
        <begin position="119"/>
        <end position="198"/>
    </location>
</feature>
<sequence length="198" mass="21828">MSGNVDATGHVSGNGLFEANGIRVYSPVNKPKPDEIGAYPKTGGVVDGNVSARVLTGNALRINIGSSLDDHLHVEIVDGVGRIMHKRNGEWLADLKLPDRSGYLSMQNSALKSRNGWWKCGDEGVVLQWGYSEFAAGERYVEFEVPFPYECRSFSATPITNEIGVLNLFRLKEYPNRHGFRYFVGAEATNVVWSAIGY</sequence>
<gene>
    <name evidence="2" type="ORF">XBKB1_3030001</name>
</gene>
<dbReference type="EMBL" id="CBSZ010000228">
    <property type="protein sequence ID" value="CDH24754.1"/>
    <property type="molecule type" value="Genomic_DNA"/>
</dbReference>
<dbReference type="Gene3D" id="2.60.40.3940">
    <property type="match status" value="1"/>
</dbReference>
<comment type="caution">
    <text evidence="2">The sequence shown here is derived from an EMBL/GenBank/DDBJ whole genome shotgun (WGS) entry which is preliminary data.</text>
</comment>
<dbReference type="Proteomes" id="UP000028493">
    <property type="component" value="Unassembled WGS sequence"/>
</dbReference>
<name>A0A077PY36_XENBV</name>
<dbReference type="HOGENOM" id="CLU_1377638_0_0_6"/>
<evidence type="ECO:0000259" key="1">
    <source>
        <dbReference type="Pfam" id="PF21882"/>
    </source>
</evidence>
<protein>
    <recommendedName>
        <fullName evidence="1">Putative tail fiber protein gp53-like C-terminal domain-containing protein</fullName>
    </recommendedName>
</protein>
<dbReference type="InterPro" id="IPR054075">
    <property type="entry name" value="Gp53-like_C"/>
</dbReference>